<reference evidence="1 2" key="1">
    <citation type="submission" date="2019-08" db="EMBL/GenBank/DDBJ databases">
        <title>Genomic characterization of a novel candidate phylum (ARYD3) from a high temperature, high salinity tertiary oil reservoir in north central Oklahoma, USA.</title>
        <authorList>
            <person name="Youssef N.H."/>
            <person name="Yadav A."/>
            <person name="Elshahed M.S."/>
        </authorList>
    </citation>
    <scope>NUCLEOTIDE SEQUENCE [LARGE SCALE GENOMIC DNA]</scope>
    <source>
        <strain evidence="1">ARYD1</strain>
    </source>
</reference>
<dbReference type="AlphaFoldDB" id="A0A5D0MUJ7"/>
<evidence type="ECO:0000313" key="2">
    <source>
        <dbReference type="Proteomes" id="UP000323337"/>
    </source>
</evidence>
<proteinExistence type="predicted"/>
<dbReference type="EMBL" id="VSIV01000032">
    <property type="protein sequence ID" value="TYB35817.1"/>
    <property type="molecule type" value="Genomic_DNA"/>
</dbReference>
<organism evidence="1 2">
    <name type="scientific">Flexistipes sinusarabici</name>
    <dbReference type="NCBI Taxonomy" id="2352"/>
    <lineage>
        <taxon>Bacteria</taxon>
        <taxon>Pseudomonadati</taxon>
        <taxon>Deferribacterota</taxon>
        <taxon>Deferribacteres</taxon>
        <taxon>Deferribacterales</taxon>
        <taxon>Flexistipitaceae</taxon>
        <taxon>Flexistipes</taxon>
    </lineage>
</organism>
<dbReference type="Proteomes" id="UP000323337">
    <property type="component" value="Unassembled WGS sequence"/>
</dbReference>
<comment type="caution">
    <text evidence="1">The sequence shown here is derived from an EMBL/GenBank/DDBJ whole genome shotgun (WGS) entry which is preliminary data.</text>
</comment>
<sequence length="64" mass="7490">QTAFNLRNITEHFECYLYSCFDEKDSKRMGFRKINDTGKINDFLKEGERAAFVPNASLVYFENG</sequence>
<accession>A0A5D0MUJ7</accession>
<feature type="non-terminal residue" evidence="1">
    <location>
        <position position="1"/>
    </location>
</feature>
<gene>
    <name evidence="1" type="ORF">FXF49_01145</name>
</gene>
<protein>
    <submittedName>
        <fullName evidence="1">Uncharacterized protein</fullName>
    </submittedName>
</protein>
<name>A0A5D0MUJ7_FLESI</name>
<evidence type="ECO:0000313" key="1">
    <source>
        <dbReference type="EMBL" id="TYB35817.1"/>
    </source>
</evidence>